<dbReference type="InterPro" id="IPR036431">
    <property type="entry name" value="ARID_dom_sf"/>
</dbReference>
<dbReference type="GO" id="GO:0000785">
    <property type="term" value="C:chromatin"/>
    <property type="evidence" value="ECO:0007669"/>
    <property type="project" value="TreeGrafter"/>
</dbReference>
<dbReference type="SUPFAM" id="SSF57903">
    <property type="entry name" value="FYVE/PHD zinc finger"/>
    <property type="match status" value="3"/>
</dbReference>
<dbReference type="PROSITE" id="PS51011">
    <property type="entry name" value="ARID"/>
    <property type="match status" value="1"/>
</dbReference>
<dbReference type="InterPro" id="IPR001965">
    <property type="entry name" value="Znf_PHD"/>
</dbReference>
<dbReference type="SMART" id="SM00501">
    <property type="entry name" value="BRIGHT"/>
    <property type="match status" value="1"/>
</dbReference>
<evidence type="ECO:0000259" key="11">
    <source>
        <dbReference type="PROSITE" id="PS51183"/>
    </source>
</evidence>
<reference evidence="13" key="2">
    <citation type="submission" date="2021-01" db="UniProtKB">
        <authorList>
            <consortium name="EnsemblPlants"/>
        </authorList>
    </citation>
    <scope>IDENTIFICATION</scope>
</reference>
<dbReference type="Gramene" id="QL12p033243:mrna">
    <property type="protein sequence ID" value="QL12p033243:mrna"/>
    <property type="gene ID" value="QL12p033243"/>
</dbReference>
<dbReference type="FunFam" id="2.60.120.650:FF:000042">
    <property type="entry name" value="Transcription factor jumonji (JmjC) domain-containing protein"/>
    <property type="match status" value="1"/>
</dbReference>
<dbReference type="Pfam" id="PF01388">
    <property type="entry name" value="ARID"/>
    <property type="match status" value="1"/>
</dbReference>
<feature type="domain" description="JmjC" evidence="12">
    <location>
        <begin position="385"/>
        <end position="551"/>
    </location>
</feature>
<dbReference type="OMA" id="AMENCFE"/>
<evidence type="ECO:0000259" key="12">
    <source>
        <dbReference type="PROSITE" id="PS51184"/>
    </source>
</evidence>
<dbReference type="SMART" id="SM00545">
    <property type="entry name" value="JmjN"/>
    <property type="match status" value="1"/>
</dbReference>
<evidence type="ECO:0000256" key="1">
    <source>
        <dbReference type="ARBA" id="ARBA00004123"/>
    </source>
</evidence>
<dbReference type="SMART" id="SM01014">
    <property type="entry name" value="ARID"/>
    <property type="match status" value="1"/>
</dbReference>
<dbReference type="Gene3D" id="2.60.120.650">
    <property type="entry name" value="Cupin"/>
    <property type="match status" value="4"/>
</dbReference>
<dbReference type="PROSITE" id="PS51184">
    <property type="entry name" value="JMJC"/>
    <property type="match status" value="1"/>
</dbReference>
<feature type="region of interest" description="Disordered" evidence="8">
    <location>
        <begin position="1"/>
        <end position="24"/>
    </location>
</feature>
<dbReference type="SUPFAM" id="SSF46774">
    <property type="entry name" value="ARID-like"/>
    <property type="match status" value="1"/>
</dbReference>
<dbReference type="PANTHER" id="PTHR10694:SF133">
    <property type="entry name" value="LYSINE-SPECIFIC DEMETHYLASE JMJ17"/>
    <property type="match status" value="1"/>
</dbReference>
<dbReference type="GO" id="GO:0008270">
    <property type="term" value="F:zinc ion binding"/>
    <property type="evidence" value="ECO:0007669"/>
    <property type="project" value="UniProtKB-KW"/>
</dbReference>
<evidence type="ECO:0000313" key="14">
    <source>
        <dbReference type="Proteomes" id="UP000594261"/>
    </source>
</evidence>
<dbReference type="PANTHER" id="PTHR10694">
    <property type="entry name" value="LYSINE-SPECIFIC DEMETHYLASE"/>
    <property type="match status" value="1"/>
</dbReference>
<dbReference type="Pfam" id="PF02375">
    <property type="entry name" value="JmjN"/>
    <property type="match status" value="1"/>
</dbReference>
<feature type="compositionally biased region" description="Polar residues" evidence="8">
    <location>
        <begin position="14"/>
        <end position="24"/>
    </location>
</feature>
<dbReference type="Gene3D" id="3.60.10.10">
    <property type="entry name" value="Endonuclease/exonuclease/phosphatase"/>
    <property type="match status" value="1"/>
</dbReference>
<evidence type="ECO:0000256" key="7">
    <source>
        <dbReference type="PROSITE-ProRule" id="PRU00146"/>
    </source>
</evidence>
<dbReference type="GO" id="GO:0010468">
    <property type="term" value="P:regulation of gene expression"/>
    <property type="evidence" value="ECO:0007669"/>
    <property type="project" value="TreeGrafter"/>
</dbReference>
<evidence type="ECO:0000259" key="10">
    <source>
        <dbReference type="PROSITE" id="PS51011"/>
    </source>
</evidence>
<evidence type="ECO:0000259" key="9">
    <source>
        <dbReference type="PROSITE" id="PS50016"/>
    </source>
</evidence>
<dbReference type="InterPro" id="IPR003347">
    <property type="entry name" value="JmjC_dom"/>
</dbReference>
<dbReference type="SMART" id="SM00249">
    <property type="entry name" value="PHD"/>
    <property type="match status" value="3"/>
</dbReference>
<dbReference type="GO" id="GO:0003677">
    <property type="term" value="F:DNA binding"/>
    <property type="evidence" value="ECO:0007669"/>
    <property type="project" value="InterPro"/>
</dbReference>
<comment type="subcellular location">
    <subcellularLocation>
        <location evidence="1">Nucleus</location>
    </subcellularLocation>
</comment>
<feature type="domain" description="ARID" evidence="10">
    <location>
        <begin position="98"/>
        <end position="192"/>
    </location>
</feature>
<name>A0A7N2N3Y9_QUELO</name>
<dbReference type="FunFam" id="2.60.120.650:FF:000078">
    <property type="entry name" value="Predicted protein"/>
    <property type="match status" value="1"/>
</dbReference>
<dbReference type="Pfam" id="PF02928">
    <property type="entry name" value="zf-C5HC2"/>
    <property type="match status" value="1"/>
</dbReference>
<feature type="domain" description="JmjN" evidence="11">
    <location>
        <begin position="31"/>
        <end position="72"/>
    </location>
</feature>
<dbReference type="EnsemblPlants" id="QL12p033243:mrna">
    <property type="protein sequence ID" value="QL12p033243:mrna"/>
    <property type="gene ID" value="QL12p033243"/>
</dbReference>
<reference evidence="13 14" key="1">
    <citation type="journal article" date="2016" name="G3 (Bethesda)">
        <title>First Draft Assembly and Annotation of the Genome of a California Endemic Oak Quercus lobata Nee (Fagaceae).</title>
        <authorList>
            <person name="Sork V.L."/>
            <person name="Fitz-Gibbon S.T."/>
            <person name="Puiu D."/>
            <person name="Crepeau M."/>
            <person name="Gugger P.F."/>
            <person name="Sherman R."/>
            <person name="Stevens K."/>
            <person name="Langley C.H."/>
            <person name="Pellegrini M."/>
            <person name="Salzberg S.L."/>
        </authorList>
    </citation>
    <scope>NUCLEOTIDE SEQUENCE [LARGE SCALE GENOMIC DNA]</scope>
    <source>
        <strain evidence="13 14">cv. SW786</strain>
    </source>
</reference>
<dbReference type="PROSITE" id="PS01359">
    <property type="entry name" value="ZF_PHD_1"/>
    <property type="match status" value="2"/>
</dbReference>
<evidence type="ECO:0000256" key="6">
    <source>
        <dbReference type="ARBA" id="ARBA00023242"/>
    </source>
</evidence>
<proteinExistence type="predicted"/>
<dbReference type="CDD" id="cd16100">
    <property type="entry name" value="ARID"/>
    <property type="match status" value="1"/>
</dbReference>
<sequence>MGKGRPRAVEKGVSGQNLSVSPSGSLNIPSGPVYYPTEDEFRDPLEYICKIRPEAEPYGICRIVPPKNWKPPFALDEGSFTFPTKTQAIHQLQARPAACDSETFELEYGRFLDDHCGKKLRKKVVFEGEELDLCKLFNAVKRYGGYDKVVKEKKWGEVSRFVKSARKISECAKHVLCQLYREHLYDYEKYYNRLNRKAGSGCKRRLHKEGKSEHEAEFSGSKRRRKNNSGDKVKVCKVEVEEERDQICEQCRSGLHGEVMLLCDRCNKGWHIYCLSPPLKQVPPGNWYCLECLNSDKDCFGFVPGKRYSLESFRRAAERAKKRWFGSGSPSRVQIEKKFWEIVEGSVGEVEVMYGSDLDTSIYGSGFPRANDQRPEAVEAKAWDEYCDSPWNLNKLPKLKGSMLQALHQNITGVMVPWLYIGMLFSAFCWHFEDHCFYSMNYLHWGEPKCWYSVPGNQASAFEEVMQKTLPDLFDAQPDLLFQLVTMLNPSVLQENGVPVYSILQEPGNFVITFPRSYHGGFNLGLNCAEAVNFAPADWLPHGGFGADRYREYHKAAVLSHEELLCVAAKSDCNRRVSSYLKEELLRIYTNEKSCRERLWKNGIIKSSPMSPRKCPEYVGTEEDPTCIICKQYLYLSAVACRCRPSAFVCLQHWERLCECKSSKLRLLYRHTLAELYDLVLTMDKYSCEETTQSRNIRRQISCSIEPKALKKKVNGGHVTLDQLAAQWLLRSAKIFQSPFSSESCVAALKEAEQLLWAGSEMDLVRDTVKKLIKAQKWAEGIRDCVSKIENRSRHCGVDLDKIHFEYVEELLSFNPLPCNEPEHLKLKEYAEGARLLIQKIDNALSTCTKISVLEFLYSQTCDLPIYVKEIEKLSLKISSVKVWIENVRKCISEKHPTAIEVDILYKLKQQISELQVELPETDMLLDLLRQAELCRAQCGEILKGPISLKNLEVLLQELNSCTVDIPELKLLRQYHSDAVLWISRFNEVLVNISEREDQHNVVDELNCILKDGASLRIQVDELPLVGVELKKACCRKKALKARHMKMSMDFIQQLTMEASVLEIEIEKLFVDMPGILAVAMHWEERAKDILAHEAALCDFEDVIRASEDIFVVLPSLNDVKDAVLIAKSWLKKSKPFLTSALSEAPASSSLLEFEVLKELVSQSKLLKISLDERRVLETFLKKCEEWVCDACSLLQDVGRIFNMCNIGDGIRNCVISKVECMVSKVESTMKSGLSLGFDFREIPELQDACSTLQWCKKALSFCSGAPAFEMVGGVLMMWDRKVLEKLEVMVGYFSMSVWWQDVRDGFIWACFGVYGPNHNNLRGQMWDELIGIQQYWDVPWCYIWDFNIIRFSSERLGGSRLTLAMENCFEFIEELNLIDLPLEGGSYTWSSGSDQPSMSRINRALVSHDWDDHYLDVIQQVLPCSVSDHFPILVEKLKALKGDIIQWNRSKFGNVGRQKKELLVALKLLDAKDGVFGLFEMEISERVVVRTNLKKNAAPKKTIWLEICSFEEDDLVLGGRSGWRRTLVDDLIFSDCVDDLVFSNEEEHEQTRGRRRRIEGLEREWLEQRFEKEEILQVVKELEGDKAPGLDGFSIAFYDHCWRVVESDVLAVFEEFYQHSKFEKSLNATFIALIPKKNGASNIRDFRPISLMGSVYKILAKILNSVLIASECVDSRVKSKIPGVICKLDIEKAYDHVNWETLLDLLKRMGFGVKWFRYRVDFTCLDATTLFPGYVRIKGLGDRVKFWTDRWCGDSPLQLTFPVVFGIASNKAACVASCLERLGIEKRRSWDVRFIWRPNDWEMGVVDEFLHTLGFNLPPTEIGNHMRWKLTKNGDFDIRSARRRVRFLDSKPTGCDVESLMESVEQLPHSRASGPLCSSLIVGIKWFKKAAEAISVPRGFKRCNLRDVEEILAENTNVSFPVMVGQLENSIQKHKLWQEQVLQFFNLKLEHRSWSQMLELKELGNAVAFSCSELDMVLCKVERVEKWVQRCIDVIGENNSLLDALRKIKQTLDRSLYIYDTSCPCKTRNLCVCCSNDNDDLALLTCSTCKYCYHLRCLGPTTIDSNHAEEYICCYCQILEGGSIFQNKGGPMRLGGKRLELQMLVELLSDAKDFSLWIEERDVLEQLVDQAQACRTFLTEIVNFALAYFDKDLGVVSEKLTTALKAIEVAGLYDHQANHSLELALTRYSWRFKVNRLLGGLQKPTIQQIQQHLKEGLSMSIPPEDYYRQRLTEVKRIGLQWAERARKVATDSGVLSLDKVFELIMEGENLPFYLEKEIKLLRERSMLYCICRKPYDQRKMIACDQCDEWYHFDCINLVSTPKVYICPACKPQQQDLSATPSVDLDRSISVKFVEPKTPSPIHTKKLKEAEPSPRQKMLSITDHSNSFSSGIERLWWRNRKPFRRAAKKRAELEILSPFFHVQQ</sequence>
<evidence type="ECO:0000256" key="5">
    <source>
        <dbReference type="ARBA" id="ARBA00022833"/>
    </source>
</evidence>
<dbReference type="CDD" id="cd15543">
    <property type="entry name" value="PHD_RSF1"/>
    <property type="match status" value="1"/>
</dbReference>
<dbReference type="Proteomes" id="UP000594261">
    <property type="component" value="Chromosome 12"/>
</dbReference>
<protein>
    <submittedName>
        <fullName evidence="13">Uncharacterized protein</fullName>
    </submittedName>
</protein>
<dbReference type="PROSITE" id="PS51183">
    <property type="entry name" value="JMJN"/>
    <property type="match status" value="1"/>
</dbReference>
<keyword evidence="3" id="KW-0677">Repeat</keyword>
<keyword evidence="4 7" id="KW-0863">Zinc-finger</keyword>
<dbReference type="SUPFAM" id="SSF51197">
    <property type="entry name" value="Clavaminate synthase-like"/>
    <property type="match status" value="1"/>
</dbReference>
<evidence type="ECO:0000256" key="3">
    <source>
        <dbReference type="ARBA" id="ARBA00022737"/>
    </source>
</evidence>
<dbReference type="InParanoid" id="A0A7N2N3Y9"/>
<dbReference type="CDD" id="cd15489">
    <property type="entry name" value="PHD_SF"/>
    <property type="match status" value="1"/>
</dbReference>
<keyword evidence="5" id="KW-0862">Zinc</keyword>
<keyword evidence="2" id="KW-0479">Metal-binding</keyword>
<dbReference type="Pfam" id="PF02373">
    <property type="entry name" value="JmjC"/>
    <property type="match status" value="1"/>
</dbReference>
<feature type="domain" description="PHD-type" evidence="9">
    <location>
        <begin position="245"/>
        <end position="295"/>
    </location>
</feature>
<dbReference type="Pfam" id="PF00628">
    <property type="entry name" value="PHD"/>
    <property type="match status" value="2"/>
</dbReference>
<dbReference type="EMBL" id="LRBV02000012">
    <property type="status" value="NOT_ANNOTATED_CDS"/>
    <property type="molecule type" value="Genomic_DNA"/>
</dbReference>
<dbReference type="Pfam" id="PF08429">
    <property type="entry name" value="PLU-1"/>
    <property type="match status" value="1"/>
</dbReference>
<evidence type="ECO:0000256" key="4">
    <source>
        <dbReference type="ARBA" id="ARBA00022771"/>
    </source>
</evidence>
<keyword evidence="6" id="KW-0539">Nucleus</keyword>
<dbReference type="InterPro" id="IPR013637">
    <property type="entry name" value="Lys_sp_deMease-like_dom"/>
</dbReference>
<accession>A0A7N2N3Y9</accession>
<dbReference type="GO" id="GO:0005634">
    <property type="term" value="C:nucleus"/>
    <property type="evidence" value="ECO:0007669"/>
    <property type="project" value="UniProtKB-SubCell"/>
</dbReference>
<dbReference type="PROSITE" id="PS50016">
    <property type="entry name" value="ZF_PHD_2"/>
    <property type="match status" value="1"/>
</dbReference>
<dbReference type="InterPro" id="IPR004198">
    <property type="entry name" value="Znf_C5HC2"/>
</dbReference>
<dbReference type="InterPro" id="IPR011011">
    <property type="entry name" value="Znf_FYVE_PHD"/>
</dbReference>
<evidence type="ECO:0000256" key="8">
    <source>
        <dbReference type="SAM" id="MobiDB-lite"/>
    </source>
</evidence>
<dbReference type="InterPro" id="IPR001606">
    <property type="entry name" value="ARID_dom"/>
</dbReference>
<dbReference type="InterPro" id="IPR003349">
    <property type="entry name" value="JmjN"/>
</dbReference>
<evidence type="ECO:0000256" key="2">
    <source>
        <dbReference type="ARBA" id="ARBA00022723"/>
    </source>
</evidence>
<dbReference type="InterPro" id="IPR019787">
    <property type="entry name" value="Znf_PHD-finger"/>
</dbReference>
<dbReference type="SMART" id="SM00558">
    <property type="entry name" value="JmjC"/>
    <property type="match status" value="1"/>
</dbReference>
<dbReference type="InterPro" id="IPR019786">
    <property type="entry name" value="Zinc_finger_PHD-type_CS"/>
</dbReference>
<dbReference type="SUPFAM" id="SSF56219">
    <property type="entry name" value="DNase I-like"/>
    <property type="match status" value="1"/>
</dbReference>
<keyword evidence="14" id="KW-1185">Reference proteome</keyword>
<evidence type="ECO:0000313" key="13">
    <source>
        <dbReference type="EnsemblPlants" id="QL12p033243:mrna"/>
    </source>
</evidence>
<dbReference type="InterPro" id="IPR036691">
    <property type="entry name" value="Endo/exonu/phosph_ase_sf"/>
</dbReference>
<dbReference type="GO" id="GO:0032452">
    <property type="term" value="F:histone demethylase activity"/>
    <property type="evidence" value="ECO:0007669"/>
    <property type="project" value="TreeGrafter"/>
</dbReference>
<organism evidence="13 14">
    <name type="scientific">Quercus lobata</name>
    <name type="common">Valley oak</name>
    <dbReference type="NCBI Taxonomy" id="97700"/>
    <lineage>
        <taxon>Eukaryota</taxon>
        <taxon>Viridiplantae</taxon>
        <taxon>Streptophyta</taxon>
        <taxon>Embryophyta</taxon>
        <taxon>Tracheophyta</taxon>
        <taxon>Spermatophyta</taxon>
        <taxon>Magnoliopsida</taxon>
        <taxon>eudicotyledons</taxon>
        <taxon>Gunneridae</taxon>
        <taxon>Pentapetalae</taxon>
        <taxon>rosids</taxon>
        <taxon>fabids</taxon>
        <taxon>Fagales</taxon>
        <taxon>Fagaceae</taxon>
        <taxon>Quercus</taxon>
    </lineage>
</organism>